<evidence type="ECO:0000256" key="9">
    <source>
        <dbReference type="ARBA" id="ARBA00047764"/>
    </source>
</evidence>
<accession>A0AA38RQ66</accession>
<dbReference type="GO" id="GO:0005576">
    <property type="term" value="C:extracellular region"/>
    <property type="evidence" value="ECO:0007669"/>
    <property type="project" value="UniProtKB-SubCell"/>
</dbReference>
<dbReference type="Proteomes" id="UP001174694">
    <property type="component" value="Unassembled WGS sequence"/>
</dbReference>
<dbReference type="InterPro" id="IPR032466">
    <property type="entry name" value="Metal_Hydrolase"/>
</dbReference>
<dbReference type="SUPFAM" id="SSF51556">
    <property type="entry name" value="Metallo-dependent hydrolases"/>
    <property type="match status" value="1"/>
</dbReference>
<dbReference type="PANTHER" id="PTHR11409">
    <property type="entry name" value="ADENOSINE DEAMINASE"/>
    <property type="match status" value="1"/>
</dbReference>
<evidence type="ECO:0000256" key="6">
    <source>
        <dbReference type="ARBA" id="ARBA00022723"/>
    </source>
</evidence>
<dbReference type="AlphaFoldDB" id="A0AA38RQ66"/>
<sequence>MPPFTNDEWEELSQELPKQDDSVMKAYLQGRENLIAEEKKQRSDYSFRQSLSPIAKKACDIVAKIREEEQRTTWTSDLEEKIAVEQNVTVHPGMMFNLAKESMEKTKLWQIVRKMPKGSLLHAHLDAMVDFGFLFGVLLDTPGMHISCTTSHLATEETRRDGDLVFRFFKNPRTSGPSIWDETYEPGTFILLTQAADAFPVNGRAGFLKWLRSRCTLSETDNVEQHHGVDHIWMKFKKCFVTIGTMVHYEPILRQFLQRLMSLFYADGVFWAELRFAWPLNYYREGQETPESDYVHMFTVISQEVDKFKSSDAGKGFWGVRMIWTSLRFLPTRTIVQDMDNAISTKIQFPELLAGYDCVGQEDDGRPLRDLLPELLWFRQQCAAEGVEMPFFFHAGECLGDGSPTDNNLFDAVLLGTRRIGHGFSLYKHPLLVDLVKDKRILVESCPISNEVLRLCGSVLSHPLPALLARGVACALCNDDPAIMGQDTAGMTHDFWQALQGWDNLGLAGLGSLAENSVRWSCFEDQTAEEWTRDVREASLGGGVKAQRLKEWGVAWEKFCLWVVTEFGEQYGEEL</sequence>
<keyword evidence="8" id="KW-0378">Hydrolase</keyword>
<dbReference type="GO" id="GO:0046103">
    <property type="term" value="P:inosine biosynthetic process"/>
    <property type="evidence" value="ECO:0007669"/>
    <property type="project" value="TreeGrafter"/>
</dbReference>
<dbReference type="Pfam" id="PF00962">
    <property type="entry name" value="A_deaminase"/>
    <property type="match status" value="1"/>
</dbReference>
<evidence type="ECO:0000256" key="4">
    <source>
        <dbReference type="ARBA" id="ARBA00012784"/>
    </source>
</evidence>
<evidence type="ECO:0000313" key="12">
    <source>
        <dbReference type="Proteomes" id="UP001174694"/>
    </source>
</evidence>
<reference evidence="11" key="1">
    <citation type="submission" date="2022-07" db="EMBL/GenBank/DDBJ databases">
        <title>Fungi with potential for degradation of polypropylene.</title>
        <authorList>
            <person name="Gostincar C."/>
        </authorList>
    </citation>
    <scope>NUCLEOTIDE SEQUENCE</scope>
    <source>
        <strain evidence="11">EXF-13308</strain>
    </source>
</reference>
<dbReference type="GO" id="GO:0006154">
    <property type="term" value="P:adenosine catabolic process"/>
    <property type="evidence" value="ECO:0007669"/>
    <property type="project" value="TreeGrafter"/>
</dbReference>
<dbReference type="EC" id="3.5.4.4" evidence="4"/>
<name>A0AA38RQ66_9PEZI</name>
<comment type="caution">
    <text evidence="11">The sequence shown here is derived from an EMBL/GenBank/DDBJ whole genome shotgun (WGS) entry which is preliminary data.</text>
</comment>
<dbReference type="FunFam" id="3.20.20.140:FF:000017">
    <property type="entry name" value="Adenosine deaminase 2"/>
    <property type="match status" value="1"/>
</dbReference>
<dbReference type="GO" id="GO:0004000">
    <property type="term" value="F:adenosine deaminase activity"/>
    <property type="evidence" value="ECO:0007669"/>
    <property type="project" value="TreeGrafter"/>
</dbReference>
<organism evidence="11 12">
    <name type="scientific">Pleurostoma richardsiae</name>
    <dbReference type="NCBI Taxonomy" id="41990"/>
    <lineage>
        <taxon>Eukaryota</taxon>
        <taxon>Fungi</taxon>
        <taxon>Dikarya</taxon>
        <taxon>Ascomycota</taxon>
        <taxon>Pezizomycotina</taxon>
        <taxon>Sordariomycetes</taxon>
        <taxon>Sordariomycetidae</taxon>
        <taxon>Calosphaeriales</taxon>
        <taxon>Pleurostomataceae</taxon>
        <taxon>Pleurostoma</taxon>
    </lineage>
</organism>
<evidence type="ECO:0000256" key="2">
    <source>
        <dbReference type="ARBA" id="ARBA00004613"/>
    </source>
</evidence>
<evidence type="ECO:0000256" key="3">
    <source>
        <dbReference type="ARBA" id="ARBA00006083"/>
    </source>
</evidence>
<keyword evidence="5" id="KW-0964">Secreted</keyword>
<evidence type="ECO:0000256" key="7">
    <source>
        <dbReference type="ARBA" id="ARBA00022729"/>
    </source>
</evidence>
<evidence type="ECO:0000259" key="10">
    <source>
        <dbReference type="Pfam" id="PF00962"/>
    </source>
</evidence>
<comment type="catalytic activity">
    <reaction evidence="9">
        <text>adenosine + H2O + H(+) = inosine + NH4(+)</text>
        <dbReference type="Rhea" id="RHEA:24408"/>
        <dbReference type="ChEBI" id="CHEBI:15377"/>
        <dbReference type="ChEBI" id="CHEBI:15378"/>
        <dbReference type="ChEBI" id="CHEBI:16335"/>
        <dbReference type="ChEBI" id="CHEBI:17596"/>
        <dbReference type="ChEBI" id="CHEBI:28938"/>
        <dbReference type="EC" id="3.5.4.4"/>
    </reaction>
</comment>
<keyword evidence="7" id="KW-0732">Signal</keyword>
<comment type="cofactor">
    <cofactor evidence="1">
        <name>Zn(2+)</name>
        <dbReference type="ChEBI" id="CHEBI:29105"/>
    </cofactor>
</comment>
<comment type="subcellular location">
    <subcellularLocation>
        <location evidence="2">Secreted</location>
    </subcellularLocation>
</comment>
<proteinExistence type="inferred from homology"/>
<dbReference type="PANTHER" id="PTHR11409:SF39">
    <property type="entry name" value="ADENOSINE DEAMINASE 2"/>
    <property type="match status" value="1"/>
</dbReference>
<dbReference type="InterPro" id="IPR001365">
    <property type="entry name" value="A_deaminase_dom"/>
</dbReference>
<evidence type="ECO:0000256" key="8">
    <source>
        <dbReference type="ARBA" id="ARBA00022801"/>
    </source>
</evidence>
<dbReference type="EMBL" id="JANBVO010000002">
    <property type="protein sequence ID" value="KAJ9156138.1"/>
    <property type="molecule type" value="Genomic_DNA"/>
</dbReference>
<dbReference type="Gene3D" id="3.20.20.140">
    <property type="entry name" value="Metal-dependent hydrolases"/>
    <property type="match status" value="1"/>
</dbReference>
<comment type="similarity">
    <text evidence="3">Belongs to the metallo-dependent hydrolases superfamily. Adenosine and AMP deaminases family. ADGF subfamily.</text>
</comment>
<keyword evidence="6" id="KW-0479">Metal-binding</keyword>
<keyword evidence="12" id="KW-1185">Reference proteome</keyword>
<evidence type="ECO:0000256" key="5">
    <source>
        <dbReference type="ARBA" id="ARBA00022525"/>
    </source>
</evidence>
<feature type="domain" description="Adenosine deaminase" evidence="10">
    <location>
        <begin position="233"/>
        <end position="530"/>
    </location>
</feature>
<protein>
    <recommendedName>
        <fullName evidence="4">adenosine deaminase</fullName>
        <ecNumber evidence="4">3.5.4.4</ecNumber>
    </recommendedName>
</protein>
<dbReference type="GO" id="GO:0046872">
    <property type="term" value="F:metal ion binding"/>
    <property type="evidence" value="ECO:0007669"/>
    <property type="project" value="UniProtKB-KW"/>
</dbReference>
<evidence type="ECO:0000313" key="11">
    <source>
        <dbReference type="EMBL" id="KAJ9156138.1"/>
    </source>
</evidence>
<evidence type="ECO:0000256" key="1">
    <source>
        <dbReference type="ARBA" id="ARBA00001947"/>
    </source>
</evidence>
<gene>
    <name evidence="11" type="ORF">NKR23_g1352</name>
</gene>
<dbReference type="InterPro" id="IPR006330">
    <property type="entry name" value="Ado/ade_deaminase"/>
</dbReference>